<dbReference type="OrthoDB" id="190265at2759"/>
<dbReference type="GO" id="GO:0006508">
    <property type="term" value="P:proteolysis"/>
    <property type="evidence" value="ECO:0007669"/>
    <property type="project" value="InterPro"/>
</dbReference>
<dbReference type="MEROPS" id="C01.A46"/>
<dbReference type="GO" id="GO:0008234">
    <property type="term" value="F:cysteine-type peptidase activity"/>
    <property type="evidence" value="ECO:0007669"/>
    <property type="project" value="InterPro"/>
</dbReference>
<comment type="similarity">
    <text evidence="1">Belongs to the peptidase C1 family.</text>
</comment>
<organism evidence="4 5">
    <name type="scientific">Reticulomyxa filosa</name>
    <dbReference type="NCBI Taxonomy" id="46433"/>
    <lineage>
        <taxon>Eukaryota</taxon>
        <taxon>Sar</taxon>
        <taxon>Rhizaria</taxon>
        <taxon>Retaria</taxon>
        <taxon>Foraminifera</taxon>
        <taxon>Monothalamids</taxon>
        <taxon>Reticulomyxidae</taxon>
        <taxon>Reticulomyxa</taxon>
    </lineage>
</organism>
<evidence type="ECO:0000256" key="2">
    <source>
        <dbReference type="ARBA" id="ARBA00023145"/>
    </source>
</evidence>
<dbReference type="InterPro" id="IPR013128">
    <property type="entry name" value="Peptidase_C1A"/>
</dbReference>
<dbReference type="EMBL" id="ASPP01020210">
    <property type="protein sequence ID" value="ETO14107.1"/>
    <property type="molecule type" value="Genomic_DNA"/>
</dbReference>
<reference evidence="4 5" key="1">
    <citation type="journal article" date="2013" name="Curr. Biol.">
        <title>The Genome of the Foraminiferan Reticulomyxa filosa.</title>
        <authorList>
            <person name="Glockner G."/>
            <person name="Hulsmann N."/>
            <person name="Schleicher M."/>
            <person name="Noegel A.A."/>
            <person name="Eichinger L."/>
            <person name="Gallinger C."/>
            <person name="Pawlowski J."/>
            <person name="Sierra R."/>
            <person name="Euteneuer U."/>
            <person name="Pillet L."/>
            <person name="Moustafa A."/>
            <person name="Platzer M."/>
            <person name="Groth M."/>
            <person name="Szafranski K."/>
            <person name="Schliwa M."/>
        </authorList>
    </citation>
    <scope>NUCLEOTIDE SEQUENCE [LARGE SCALE GENOMIC DNA]</scope>
</reference>
<dbReference type="InterPro" id="IPR000668">
    <property type="entry name" value="Peptidase_C1A_C"/>
</dbReference>
<keyword evidence="2" id="KW-0865">Zymogen</keyword>
<dbReference type="Gene3D" id="3.90.70.10">
    <property type="entry name" value="Cysteine proteinases"/>
    <property type="match status" value="1"/>
</dbReference>
<sequence>MKAEDLPTNFDWRNIDGNCLVTPPRNQFVPSPCGSCWAHAATGALSDRIKINAYNTNGGVPWDINLAPQYLLDCGMYGASNINAGSCYGGSALLGYALIKETGISDESCDPYIGSSPSHFSEVSCDQMMCRTCNRFGTCYLAPPEIRVYVDEYGLIDYETLSKGNMTMEETMRSEIMSRGPIVCSMYAHADSFENYTGGIIVDNTKYNAYNNYFQHTHTSTGTTHDLVLLGWGFDESSQLEYWIGRNSFGTLWGEEGFFYAQRGVDIFNMEEYCYWATPNV</sequence>
<keyword evidence="5" id="KW-1185">Reference proteome</keyword>
<dbReference type="OMA" id="QSWDWRN"/>
<dbReference type="PRINTS" id="PR00705">
    <property type="entry name" value="PAPAIN"/>
</dbReference>
<evidence type="ECO:0000313" key="4">
    <source>
        <dbReference type="EMBL" id="ETO14107.1"/>
    </source>
</evidence>
<feature type="domain" description="Peptidase C1A papain C-terminal" evidence="3">
    <location>
        <begin position="6"/>
        <end position="278"/>
    </location>
</feature>
<protein>
    <recommendedName>
        <fullName evidence="3">Peptidase C1A papain C-terminal domain-containing protein</fullName>
    </recommendedName>
</protein>
<dbReference type="Proteomes" id="UP000023152">
    <property type="component" value="Unassembled WGS sequence"/>
</dbReference>
<dbReference type="PANTHER" id="PTHR12411">
    <property type="entry name" value="CYSTEINE PROTEASE FAMILY C1-RELATED"/>
    <property type="match status" value="1"/>
</dbReference>
<gene>
    <name evidence="4" type="ORF">RFI_23263</name>
</gene>
<dbReference type="SMART" id="SM00645">
    <property type="entry name" value="Pept_C1"/>
    <property type="match status" value="1"/>
</dbReference>
<dbReference type="Pfam" id="PF00112">
    <property type="entry name" value="Peptidase_C1"/>
    <property type="match status" value="1"/>
</dbReference>
<dbReference type="InterPro" id="IPR038765">
    <property type="entry name" value="Papain-like_cys_pep_sf"/>
</dbReference>
<evidence type="ECO:0000313" key="5">
    <source>
        <dbReference type="Proteomes" id="UP000023152"/>
    </source>
</evidence>
<evidence type="ECO:0000256" key="1">
    <source>
        <dbReference type="ARBA" id="ARBA00008455"/>
    </source>
</evidence>
<dbReference type="SUPFAM" id="SSF54001">
    <property type="entry name" value="Cysteine proteinases"/>
    <property type="match status" value="1"/>
</dbReference>
<dbReference type="AlphaFoldDB" id="X6MKX4"/>
<name>X6MKX4_RETFI</name>
<accession>X6MKX4</accession>
<evidence type="ECO:0000259" key="3">
    <source>
        <dbReference type="SMART" id="SM00645"/>
    </source>
</evidence>
<proteinExistence type="inferred from homology"/>
<comment type="caution">
    <text evidence="4">The sequence shown here is derived from an EMBL/GenBank/DDBJ whole genome shotgun (WGS) entry which is preliminary data.</text>
</comment>